<feature type="coiled-coil region" evidence="1">
    <location>
        <begin position="124"/>
        <end position="154"/>
    </location>
</feature>
<protein>
    <recommendedName>
        <fullName evidence="4">Kinetochore protein mis14</fullName>
    </recommendedName>
</protein>
<evidence type="ECO:0000256" key="1">
    <source>
        <dbReference type="SAM" id="Coils"/>
    </source>
</evidence>
<accession>A0A5C3QKP9</accession>
<proteinExistence type="predicted"/>
<organism evidence="2 3">
    <name type="scientific">Pterulicium gracile</name>
    <dbReference type="NCBI Taxonomy" id="1884261"/>
    <lineage>
        <taxon>Eukaryota</taxon>
        <taxon>Fungi</taxon>
        <taxon>Dikarya</taxon>
        <taxon>Basidiomycota</taxon>
        <taxon>Agaricomycotina</taxon>
        <taxon>Agaricomycetes</taxon>
        <taxon>Agaricomycetidae</taxon>
        <taxon>Agaricales</taxon>
        <taxon>Pleurotineae</taxon>
        <taxon>Pterulaceae</taxon>
        <taxon>Pterulicium</taxon>
    </lineage>
</organism>
<evidence type="ECO:0000313" key="2">
    <source>
        <dbReference type="EMBL" id="TFL01041.1"/>
    </source>
</evidence>
<reference evidence="2 3" key="1">
    <citation type="journal article" date="2019" name="Nat. Ecol. Evol.">
        <title>Megaphylogeny resolves global patterns of mushroom evolution.</title>
        <authorList>
            <person name="Varga T."/>
            <person name="Krizsan K."/>
            <person name="Foldi C."/>
            <person name="Dima B."/>
            <person name="Sanchez-Garcia M."/>
            <person name="Sanchez-Ramirez S."/>
            <person name="Szollosi G.J."/>
            <person name="Szarkandi J.G."/>
            <person name="Papp V."/>
            <person name="Albert L."/>
            <person name="Andreopoulos W."/>
            <person name="Angelini C."/>
            <person name="Antonin V."/>
            <person name="Barry K.W."/>
            <person name="Bougher N.L."/>
            <person name="Buchanan P."/>
            <person name="Buyck B."/>
            <person name="Bense V."/>
            <person name="Catcheside P."/>
            <person name="Chovatia M."/>
            <person name="Cooper J."/>
            <person name="Damon W."/>
            <person name="Desjardin D."/>
            <person name="Finy P."/>
            <person name="Geml J."/>
            <person name="Haridas S."/>
            <person name="Hughes K."/>
            <person name="Justo A."/>
            <person name="Karasinski D."/>
            <person name="Kautmanova I."/>
            <person name="Kiss B."/>
            <person name="Kocsube S."/>
            <person name="Kotiranta H."/>
            <person name="LaButti K.M."/>
            <person name="Lechner B.E."/>
            <person name="Liimatainen K."/>
            <person name="Lipzen A."/>
            <person name="Lukacs Z."/>
            <person name="Mihaltcheva S."/>
            <person name="Morgado L.N."/>
            <person name="Niskanen T."/>
            <person name="Noordeloos M.E."/>
            <person name="Ohm R.A."/>
            <person name="Ortiz-Santana B."/>
            <person name="Ovrebo C."/>
            <person name="Racz N."/>
            <person name="Riley R."/>
            <person name="Savchenko A."/>
            <person name="Shiryaev A."/>
            <person name="Soop K."/>
            <person name="Spirin V."/>
            <person name="Szebenyi C."/>
            <person name="Tomsovsky M."/>
            <person name="Tulloss R.E."/>
            <person name="Uehling J."/>
            <person name="Grigoriev I.V."/>
            <person name="Vagvolgyi C."/>
            <person name="Papp T."/>
            <person name="Martin F.M."/>
            <person name="Miettinen O."/>
            <person name="Hibbett D.S."/>
            <person name="Nagy L.G."/>
        </authorList>
    </citation>
    <scope>NUCLEOTIDE SEQUENCE [LARGE SCALE GENOMIC DNA]</scope>
    <source>
        <strain evidence="2 3">CBS 309.79</strain>
    </source>
</reference>
<dbReference type="AlphaFoldDB" id="A0A5C3QKP9"/>
<keyword evidence="1" id="KW-0175">Coiled coil</keyword>
<gene>
    <name evidence="2" type="ORF">BDV98DRAFT_593458</name>
</gene>
<dbReference type="Proteomes" id="UP000305067">
    <property type="component" value="Unassembled WGS sequence"/>
</dbReference>
<dbReference type="OrthoDB" id="2135762at2759"/>
<dbReference type="EMBL" id="ML178826">
    <property type="protein sequence ID" value="TFL01041.1"/>
    <property type="molecule type" value="Genomic_DNA"/>
</dbReference>
<sequence>MSTETEIPRVSIDSLAQWREIRQNMMKAALQRLDERIRAGGLEAEREPMEAYIRKSVNEAMEIAQLNTRVNGTNWEDLKHTEADDDMEPFDESLDDAERALGTHRLDKERTIVDSRLYRPPQTLSQVQAALQQALEAEDELARKEEEELALEVSRQGDGMDAEEEVVDVESRMRPAYALARELEQSLPIQLERAKNFEAVKKEVMGLKR</sequence>
<keyword evidence="3" id="KW-1185">Reference proteome</keyword>
<evidence type="ECO:0008006" key="4">
    <source>
        <dbReference type="Google" id="ProtNLM"/>
    </source>
</evidence>
<name>A0A5C3QKP9_9AGAR</name>
<evidence type="ECO:0000313" key="3">
    <source>
        <dbReference type="Proteomes" id="UP000305067"/>
    </source>
</evidence>